<reference evidence="1 2" key="1">
    <citation type="submission" date="2016-09" db="EMBL/GenBank/DDBJ databases">
        <title>The complete genome sequences of Rhizobium gallicum, symbiovars gallicum and phaseoli, symbionts associated to common bean (Phaseolus vulgaris).</title>
        <authorList>
            <person name="Bustos P."/>
            <person name="Santamaria R.I."/>
            <person name="Perez-Carrascal O.M."/>
            <person name="Juarez S."/>
            <person name="Lozano L."/>
            <person name="Martinez-Flores I."/>
            <person name="Martinez-Romero E."/>
            <person name="Cevallos M."/>
            <person name="Romero D."/>
            <person name="Davila G."/>
            <person name="Gonzalez V."/>
        </authorList>
    </citation>
    <scope>NUCLEOTIDE SEQUENCE [LARGE SCALE GENOMIC DNA]</scope>
    <source>
        <strain evidence="1 2">8C-3</strain>
        <plasmid evidence="2">Plasmid prsp8c3b</plasmid>
    </source>
</reference>
<gene>
    <name evidence="1" type="ORF">AM571_PB00230</name>
</gene>
<dbReference type="Proteomes" id="UP000185109">
    <property type="component" value="Plasmid pRsp8C3b"/>
</dbReference>
<evidence type="ECO:0000313" key="1">
    <source>
        <dbReference type="EMBL" id="APO77515.1"/>
    </source>
</evidence>
<geneLocation type="plasmid" evidence="2">
    <name>prsp8c3b</name>
</geneLocation>
<dbReference type="AlphaFoldDB" id="A0A1L5PBL5"/>
<name>A0A1L5PBL5_RHIET</name>
<protein>
    <submittedName>
        <fullName evidence="1">Uncharacterized protein</fullName>
    </submittedName>
</protein>
<organism evidence="1 2">
    <name type="scientific">Rhizobium etli 8C-3</name>
    <dbReference type="NCBI Taxonomy" id="538025"/>
    <lineage>
        <taxon>Bacteria</taxon>
        <taxon>Pseudomonadati</taxon>
        <taxon>Pseudomonadota</taxon>
        <taxon>Alphaproteobacteria</taxon>
        <taxon>Hyphomicrobiales</taxon>
        <taxon>Rhizobiaceae</taxon>
        <taxon>Rhizobium/Agrobacterium group</taxon>
        <taxon>Rhizobium</taxon>
    </lineage>
</organism>
<accession>A0A1L5PBL5</accession>
<proteinExistence type="predicted"/>
<dbReference type="EMBL" id="CP017243">
    <property type="protein sequence ID" value="APO77515.1"/>
    <property type="molecule type" value="Genomic_DNA"/>
</dbReference>
<evidence type="ECO:0000313" key="2">
    <source>
        <dbReference type="Proteomes" id="UP000185109"/>
    </source>
</evidence>
<keyword evidence="1" id="KW-0614">Plasmid</keyword>
<sequence length="135" mass="15229">MQARYDACGSKTMSLQVYAARRNVLSCGSNRRLTEDYGRKAQARHLCPSGDLACEPVRTKDYPLSRTRRCDAYGLEALPPVGTFGSWTQISTGLKRIHHFHMVHPQHRVFVDLTTRDSSLRAYLHSSAIDDSVAY</sequence>